<organism evidence="1 2">
    <name type="scientific">Photobacterium frigidiphilum</name>
    <dbReference type="NCBI Taxonomy" id="264736"/>
    <lineage>
        <taxon>Bacteria</taxon>
        <taxon>Pseudomonadati</taxon>
        <taxon>Pseudomonadota</taxon>
        <taxon>Gammaproteobacteria</taxon>
        <taxon>Vibrionales</taxon>
        <taxon>Vibrionaceae</taxon>
        <taxon>Photobacterium</taxon>
    </lineage>
</organism>
<protein>
    <submittedName>
        <fullName evidence="1">Uncharacterized protein</fullName>
    </submittedName>
</protein>
<evidence type="ECO:0000313" key="1">
    <source>
        <dbReference type="EMBL" id="PSU44266.1"/>
    </source>
</evidence>
<dbReference type="EMBL" id="PYMJ01000051">
    <property type="protein sequence ID" value="PSU44266.1"/>
    <property type="molecule type" value="Genomic_DNA"/>
</dbReference>
<gene>
    <name evidence="1" type="ORF">C9J12_27330</name>
</gene>
<comment type="caution">
    <text evidence="1">The sequence shown here is derived from an EMBL/GenBank/DDBJ whole genome shotgun (WGS) entry which is preliminary data.</text>
</comment>
<accession>A0A2T3J6U9</accession>
<name>A0A2T3J6U9_9GAMM</name>
<evidence type="ECO:0000313" key="2">
    <source>
        <dbReference type="Proteomes" id="UP000240987"/>
    </source>
</evidence>
<proteinExistence type="predicted"/>
<dbReference type="Proteomes" id="UP000240987">
    <property type="component" value="Unassembled WGS sequence"/>
</dbReference>
<dbReference type="AlphaFoldDB" id="A0A2T3J6U9"/>
<reference evidence="1 2" key="1">
    <citation type="submission" date="2018-01" db="EMBL/GenBank/DDBJ databases">
        <title>Whole genome sequencing of Histamine producing bacteria.</title>
        <authorList>
            <person name="Butler K."/>
        </authorList>
    </citation>
    <scope>NUCLEOTIDE SEQUENCE [LARGE SCALE GENOMIC DNA]</scope>
    <source>
        <strain evidence="1 2">JCM 12947</strain>
    </source>
</reference>
<keyword evidence="2" id="KW-1185">Reference proteome</keyword>
<sequence length="62" mass="6928">MLTLKKENPAQDKTFFGEILIKAGETLINKRFISELLLISVIQRSDNSSVLLQVSGVCHAIR</sequence>